<evidence type="ECO:0000313" key="9">
    <source>
        <dbReference type="Proteomes" id="UP000305131"/>
    </source>
</evidence>
<sequence>MNATIHPFPARMAPELALQALEQIAAGGVVVDPMMGSGTVIRQASDLGLQAIGFDLDPLAVLMSRVWTTRIQDDRIGSLYAEAAKMALATNPDDVELPWIDGDEETRNFIAYWFGKPQVSDLRCWAAALQKLSDGATAEDTAALDVIRIALSRIIVTKEQCASLARDTSHSRPHRVALQSNYCVNQGLERSLKIVRKRLVSAPPAGSAVVGLGDARSLTLADHTADAVLTSPPYLNAIDYMRGHRLSLVWLGHRLSELRIIRSTSIGAERGPEAGNPAHKEVRAALGDLAALPRRHLAMVDRYVTDVMTLAGEIRRILKPGGTTTLVVGNSCLKGVFIENSAAVSKALELQGMTFVEQSVRLLPAQNRYLPTNEGSSLAKRMREETVLKWAA</sequence>
<proteinExistence type="inferred from homology"/>
<dbReference type="Proteomes" id="UP000305131">
    <property type="component" value="Unassembled WGS sequence"/>
</dbReference>
<dbReference type="SUPFAM" id="SSF53335">
    <property type="entry name" value="S-adenosyl-L-methionine-dependent methyltransferases"/>
    <property type="match status" value="1"/>
</dbReference>
<comment type="catalytic activity">
    <reaction evidence="7">
        <text>a 2'-deoxycytidine in DNA + S-adenosyl-L-methionine = an N(4)-methyl-2'-deoxycytidine in DNA + S-adenosyl-L-homocysteine + H(+)</text>
        <dbReference type="Rhea" id="RHEA:16857"/>
        <dbReference type="Rhea" id="RHEA-COMP:11369"/>
        <dbReference type="Rhea" id="RHEA-COMP:13674"/>
        <dbReference type="ChEBI" id="CHEBI:15378"/>
        <dbReference type="ChEBI" id="CHEBI:57856"/>
        <dbReference type="ChEBI" id="CHEBI:59789"/>
        <dbReference type="ChEBI" id="CHEBI:85452"/>
        <dbReference type="ChEBI" id="CHEBI:137933"/>
        <dbReference type="EC" id="2.1.1.113"/>
    </reaction>
</comment>
<evidence type="ECO:0000256" key="2">
    <source>
        <dbReference type="ARBA" id="ARBA00012185"/>
    </source>
</evidence>
<evidence type="ECO:0000256" key="7">
    <source>
        <dbReference type="ARBA" id="ARBA00049120"/>
    </source>
</evidence>
<organism evidence="8 9">
    <name type="scientific">Xanthobacter autotrophicus</name>
    <dbReference type="NCBI Taxonomy" id="280"/>
    <lineage>
        <taxon>Bacteria</taxon>
        <taxon>Pseudomonadati</taxon>
        <taxon>Pseudomonadota</taxon>
        <taxon>Alphaproteobacteria</taxon>
        <taxon>Hyphomicrobiales</taxon>
        <taxon>Xanthobacteraceae</taxon>
        <taxon>Xanthobacter</taxon>
    </lineage>
</organism>
<dbReference type="InterPro" id="IPR029063">
    <property type="entry name" value="SAM-dependent_MTases_sf"/>
</dbReference>
<evidence type="ECO:0000256" key="4">
    <source>
        <dbReference type="ARBA" id="ARBA00022679"/>
    </source>
</evidence>
<evidence type="ECO:0000256" key="1">
    <source>
        <dbReference type="ARBA" id="ARBA00010203"/>
    </source>
</evidence>
<evidence type="ECO:0000313" key="8">
    <source>
        <dbReference type="EMBL" id="TLX44873.1"/>
    </source>
</evidence>
<dbReference type="EC" id="2.1.1.113" evidence="2"/>
<keyword evidence="5" id="KW-0949">S-adenosyl-L-methionine</keyword>
<evidence type="ECO:0000256" key="5">
    <source>
        <dbReference type="ARBA" id="ARBA00022691"/>
    </source>
</evidence>
<keyword evidence="3" id="KW-0489">Methyltransferase</keyword>
<dbReference type="GeneID" id="95771863"/>
<dbReference type="OrthoDB" id="8901552at2"/>
<dbReference type="GO" id="GO:0003677">
    <property type="term" value="F:DNA binding"/>
    <property type="evidence" value="ECO:0007669"/>
    <property type="project" value="InterPro"/>
</dbReference>
<accession>A0A6C1KY79</accession>
<dbReference type="PROSITE" id="PS00093">
    <property type="entry name" value="N4_MTASE"/>
    <property type="match status" value="1"/>
</dbReference>
<dbReference type="AlphaFoldDB" id="A0A6C1KY79"/>
<protein>
    <recommendedName>
        <fullName evidence="2">site-specific DNA-methyltransferase (cytosine-N(4)-specific)</fullName>
        <ecNumber evidence="2">2.1.1.113</ecNumber>
    </recommendedName>
</protein>
<gene>
    <name evidence="8" type="ORF">FBQ73_00095</name>
</gene>
<comment type="caution">
    <text evidence="8">The sequence shown here is derived from an EMBL/GenBank/DDBJ whole genome shotgun (WGS) entry which is preliminary data.</text>
</comment>
<dbReference type="GO" id="GO:0032259">
    <property type="term" value="P:methylation"/>
    <property type="evidence" value="ECO:0007669"/>
    <property type="project" value="UniProtKB-KW"/>
</dbReference>
<dbReference type="GO" id="GO:0015667">
    <property type="term" value="F:site-specific DNA-methyltransferase (cytosine-N4-specific) activity"/>
    <property type="evidence" value="ECO:0007669"/>
    <property type="project" value="UniProtKB-EC"/>
</dbReference>
<dbReference type="Gene3D" id="3.40.50.150">
    <property type="entry name" value="Vaccinia Virus protein VP39"/>
    <property type="match status" value="2"/>
</dbReference>
<evidence type="ECO:0000256" key="6">
    <source>
        <dbReference type="ARBA" id="ARBA00022747"/>
    </source>
</evidence>
<name>A0A6C1KY79_XANAU</name>
<evidence type="ECO:0000256" key="3">
    <source>
        <dbReference type="ARBA" id="ARBA00022603"/>
    </source>
</evidence>
<reference evidence="8 9" key="1">
    <citation type="submission" date="2019-05" db="EMBL/GenBank/DDBJ databases">
        <authorList>
            <person name="Zhou X."/>
        </authorList>
    </citation>
    <scope>NUCLEOTIDE SEQUENCE [LARGE SCALE GENOMIC DNA]</scope>
    <source>
        <strain evidence="8 9">DSM 432</strain>
    </source>
</reference>
<dbReference type="GO" id="GO:0009307">
    <property type="term" value="P:DNA restriction-modification system"/>
    <property type="evidence" value="ECO:0007669"/>
    <property type="project" value="UniProtKB-KW"/>
</dbReference>
<dbReference type="EMBL" id="VAUP01000002">
    <property type="protein sequence ID" value="TLX44873.1"/>
    <property type="molecule type" value="Genomic_DNA"/>
</dbReference>
<keyword evidence="6" id="KW-0680">Restriction system</keyword>
<keyword evidence="4" id="KW-0808">Transferase</keyword>
<comment type="similarity">
    <text evidence="1">Belongs to the N(4)/N(6)-methyltransferase family. N(4) subfamily.</text>
</comment>
<dbReference type="InterPro" id="IPR017985">
    <property type="entry name" value="MeTrfase_CN4_CS"/>
</dbReference>
<dbReference type="RefSeq" id="WP_138397502.1">
    <property type="nucleotide sequence ID" value="NZ_JBAFVI010000004.1"/>
</dbReference>